<evidence type="ECO:0000313" key="2">
    <source>
        <dbReference type="Proteomes" id="UP001163823"/>
    </source>
</evidence>
<evidence type="ECO:0000313" key="1">
    <source>
        <dbReference type="EMBL" id="KAJ7970353.1"/>
    </source>
</evidence>
<organism evidence="1 2">
    <name type="scientific">Quillaja saponaria</name>
    <name type="common">Soap bark tree</name>
    <dbReference type="NCBI Taxonomy" id="32244"/>
    <lineage>
        <taxon>Eukaryota</taxon>
        <taxon>Viridiplantae</taxon>
        <taxon>Streptophyta</taxon>
        <taxon>Embryophyta</taxon>
        <taxon>Tracheophyta</taxon>
        <taxon>Spermatophyta</taxon>
        <taxon>Magnoliopsida</taxon>
        <taxon>eudicotyledons</taxon>
        <taxon>Gunneridae</taxon>
        <taxon>Pentapetalae</taxon>
        <taxon>rosids</taxon>
        <taxon>fabids</taxon>
        <taxon>Fabales</taxon>
        <taxon>Quillajaceae</taxon>
        <taxon>Quillaja</taxon>
    </lineage>
</organism>
<name>A0AAD7M5X9_QUISA</name>
<protein>
    <submittedName>
        <fullName evidence="1">Uncharacterized protein</fullName>
    </submittedName>
</protein>
<sequence length="73" mass="8107">MIKCGGVVEGLKLSCAAVLCFASRIYFFAHTNTNWSYSIHSASLRFQTLLSDLVFQSLSLIPFVSENFLVSLI</sequence>
<dbReference type="EMBL" id="JARAOO010000004">
    <property type="protein sequence ID" value="KAJ7970353.1"/>
    <property type="molecule type" value="Genomic_DNA"/>
</dbReference>
<proteinExistence type="predicted"/>
<keyword evidence="2" id="KW-1185">Reference proteome</keyword>
<dbReference type="Proteomes" id="UP001163823">
    <property type="component" value="Chromosome 4"/>
</dbReference>
<accession>A0AAD7M5X9</accession>
<dbReference type="AlphaFoldDB" id="A0AAD7M5X9"/>
<dbReference type="KEGG" id="qsa:O6P43_008553"/>
<gene>
    <name evidence="1" type="ORF">O6P43_008553</name>
</gene>
<comment type="caution">
    <text evidence="1">The sequence shown here is derived from an EMBL/GenBank/DDBJ whole genome shotgun (WGS) entry which is preliminary data.</text>
</comment>
<reference evidence="1" key="1">
    <citation type="journal article" date="2023" name="Science">
        <title>Elucidation of the pathway for biosynthesis of saponin adjuvants from the soapbark tree.</title>
        <authorList>
            <person name="Reed J."/>
            <person name="Orme A."/>
            <person name="El-Demerdash A."/>
            <person name="Owen C."/>
            <person name="Martin L.B.B."/>
            <person name="Misra R.C."/>
            <person name="Kikuchi S."/>
            <person name="Rejzek M."/>
            <person name="Martin A.C."/>
            <person name="Harkess A."/>
            <person name="Leebens-Mack J."/>
            <person name="Louveau T."/>
            <person name="Stephenson M.J."/>
            <person name="Osbourn A."/>
        </authorList>
    </citation>
    <scope>NUCLEOTIDE SEQUENCE</scope>
    <source>
        <strain evidence="1">S10</strain>
    </source>
</reference>